<dbReference type="Proteomes" id="UP000030081">
    <property type="component" value="Chromosome 2"/>
</dbReference>
<gene>
    <name evidence="1" type="ORF">IX92_21640</name>
</gene>
<dbReference type="EMBL" id="CP009618">
    <property type="protein sequence ID" value="AIW21596.1"/>
    <property type="molecule type" value="Genomic_DNA"/>
</dbReference>
<dbReference type="Gene3D" id="2.40.50.140">
    <property type="entry name" value="Nucleic acid-binding proteins"/>
    <property type="match status" value="1"/>
</dbReference>
<dbReference type="AlphaFoldDB" id="A0AAE5GIV6"/>
<organism evidence="1 2">
    <name type="scientific">Vibrio coralliilyticus</name>
    <dbReference type="NCBI Taxonomy" id="190893"/>
    <lineage>
        <taxon>Bacteria</taxon>
        <taxon>Pseudomonadati</taxon>
        <taxon>Pseudomonadota</taxon>
        <taxon>Gammaproteobacteria</taxon>
        <taxon>Vibrionales</taxon>
        <taxon>Vibrionaceae</taxon>
        <taxon>Vibrio</taxon>
    </lineage>
</organism>
<protein>
    <submittedName>
        <fullName evidence="1">Uncharacterized protein</fullName>
    </submittedName>
</protein>
<dbReference type="InterPro" id="IPR002059">
    <property type="entry name" value="CSP_DNA-bd"/>
</dbReference>
<evidence type="ECO:0000313" key="1">
    <source>
        <dbReference type="EMBL" id="AIW21596.1"/>
    </source>
</evidence>
<dbReference type="SUPFAM" id="SSF50249">
    <property type="entry name" value="Nucleic acid-binding proteins"/>
    <property type="match status" value="1"/>
</dbReference>
<dbReference type="Pfam" id="PF00313">
    <property type="entry name" value="CSD"/>
    <property type="match status" value="1"/>
</dbReference>
<proteinExistence type="predicted"/>
<reference evidence="1 2" key="1">
    <citation type="submission" date="2014-10" db="EMBL/GenBank/DDBJ databases">
        <title>The Complete Genome Sequence for the Shellfish Pathogen Vibrio coralliilyticus RE98 Isolated from a Shellfish Hatchery.</title>
        <authorList>
            <person name="Richards G.P."/>
            <person name="Bono J.L."/>
            <person name="Watson M.A."/>
            <person name="Needleman D.S."/>
        </authorList>
    </citation>
    <scope>NUCLEOTIDE SEQUENCE [LARGE SCALE GENOMIC DNA]</scope>
    <source>
        <strain evidence="1 2">RE98</strain>
    </source>
</reference>
<dbReference type="KEGG" id="vct:JV59_17960"/>
<evidence type="ECO:0000313" key="2">
    <source>
        <dbReference type="Proteomes" id="UP000030081"/>
    </source>
</evidence>
<name>A0AAE5GIV6_9VIBR</name>
<accession>A0AAE5GIV6</accession>
<dbReference type="GO" id="GO:0003676">
    <property type="term" value="F:nucleic acid binding"/>
    <property type="evidence" value="ECO:0007669"/>
    <property type="project" value="InterPro"/>
</dbReference>
<sequence>MQGIIVKYDAKRGYGLISFKRNSHQTVFFHVRDMSRENGPPYIMEYVEFDVVNDFNGCMMAVNISPVIFKLAG</sequence>
<dbReference type="PROSITE" id="PS51857">
    <property type="entry name" value="CSD_2"/>
    <property type="match status" value="1"/>
</dbReference>
<dbReference type="KEGG" id="vcy:IX92_21640"/>
<keyword evidence="2" id="KW-1185">Reference proteome</keyword>
<dbReference type="InterPro" id="IPR012340">
    <property type="entry name" value="NA-bd_OB-fold"/>
</dbReference>